<keyword evidence="5 6" id="KW-0472">Membrane</keyword>
<dbReference type="Pfam" id="PF01594">
    <property type="entry name" value="AI-2E_transport"/>
    <property type="match status" value="1"/>
</dbReference>
<feature type="transmembrane region" description="Helical" evidence="6">
    <location>
        <begin position="241"/>
        <end position="269"/>
    </location>
</feature>
<dbReference type="EMBL" id="JAVDXO010000001">
    <property type="protein sequence ID" value="MDR7304765.1"/>
    <property type="molecule type" value="Genomic_DNA"/>
</dbReference>
<protein>
    <submittedName>
        <fullName evidence="7">PurR-regulated permease PerM</fullName>
    </submittedName>
</protein>
<evidence type="ECO:0000256" key="6">
    <source>
        <dbReference type="SAM" id="Phobius"/>
    </source>
</evidence>
<feature type="transmembrane region" description="Helical" evidence="6">
    <location>
        <begin position="63"/>
        <end position="88"/>
    </location>
</feature>
<feature type="transmembrane region" description="Helical" evidence="6">
    <location>
        <begin position="216"/>
        <end position="235"/>
    </location>
</feature>
<dbReference type="RefSeq" id="WP_310338184.1">
    <property type="nucleotide sequence ID" value="NZ_JAVDXO010000001.1"/>
</dbReference>
<feature type="transmembrane region" description="Helical" evidence="6">
    <location>
        <begin position="276"/>
        <end position="293"/>
    </location>
</feature>
<accession>A0ABU1ZIN8</accession>
<name>A0ABU1ZIN8_9BURK</name>
<feature type="transmembrane region" description="Helical" evidence="6">
    <location>
        <begin position="10"/>
        <end position="28"/>
    </location>
</feature>
<keyword evidence="4 6" id="KW-1133">Transmembrane helix</keyword>
<dbReference type="PANTHER" id="PTHR21716">
    <property type="entry name" value="TRANSMEMBRANE PROTEIN"/>
    <property type="match status" value="1"/>
</dbReference>
<evidence type="ECO:0000313" key="7">
    <source>
        <dbReference type="EMBL" id="MDR7304765.1"/>
    </source>
</evidence>
<evidence type="ECO:0000313" key="8">
    <source>
        <dbReference type="Proteomes" id="UP001268089"/>
    </source>
</evidence>
<feature type="transmembrane region" description="Helical" evidence="6">
    <location>
        <begin position="313"/>
        <end position="344"/>
    </location>
</feature>
<keyword evidence="3 6" id="KW-0812">Transmembrane</keyword>
<reference evidence="7 8" key="1">
    <citation type="submission" date="2023-07" db="EMBL/GenBank/DDBJ databases">
        <title>Sorghum-associated microbial communities from plants grown in Nebraska, USA.</title>
        <authorList>
            <person name="Schachtman D."/>
        </authorList>
    </citation>
    <scope>NUCLEOTIDE SEQUENCE [LARGE SCALE GENOMIC DNA]</scope>
    <source>
        <strain evidence="7 8">BE308</strain>
    </source>
</reference>
<comment type="subcellular location">
    <subcellularLocation>
        <location evidence="1">Membrane</location>
        <topology evidence="1">Multi-pass membrane protein</topology>
    </subcellularLocation>
</comment>
<dbReference type="InterPro" id="IPR002549">
    <property type="entry name" value="AI-2E-like"/>
</dbReference>
<organism evidence="7 8">
    <name type="scientific">Rhodoferax saidenbachensis</name>
    <dbReference type="NCBI Taxonomy" id="1484693"/>
    <lineage>
        <taxon>Bacteria</taxon>
        <taxon>Pseudomonadati</taxon>
        <taxon>Pseudomonadota</taxon>
        <taxon>Betaproteobacteria</taxon>
        <taxon>Burkholderiales</taxon>
        <taxon>Comamonadaceae</taxon>
        <taxon>Rhodoferax</taxon>
    </lineage>
</organism>
<feature type="transmembrane region" description="Helical" evidence="6">
    <location>
        <begin position="156"/>
        <end position="176"/>
    </location>
</feature>
<keyword evidence="8" id="KW-1185">Reference proteome</keyword>
<dbReference type="Proteomes" id="UP001268089">
    <property type="component" value="Unassembled WGS sequence"/>
</dbReference>
<proteinExistence type="inferred from homology"/>
<evidence type="ECO:0000256" key="5">
    <source>
        <dbReference type="ARBA" id="ARBA00023136"/>
    </source>
</evidence>
<gene>
    <name evidence="7" type="ORF">J2X15_000031</name>
</gene>
<evidence type="ECO:0000256" key="2">
    <source>
        <dbReference type="ARBA" id="ARBA00009773"/>
    </source>
</evidence>
<evidence type="ECO:0000256" key="3">
    <source>
        <dbReference type="ARBA" id="ARBA00022692"/>
    </source>
</evidence>
<evidence type="ECO:0000256" key="4">
    <source>
        <dbReference type="ARBA" id="ARBA00022989"/>
    </source>
</evidence>
<evidence type="ECO:0000256" key="1">
    <source>
        <dbReference type="ARBA" id="ARBA00004141"/>
    </source>
</evidence>
<dbReference type="PANTHER" id="PTHR21716:SF64">
    <property type="entry name" value="AI-2 TRANSPORT PROTEIN TQSA"/>
    <property type="match status" value="1"/>
</dbReference>
<sequence length="359" mass="38486">MQFTPAQKRFVAWSLIAGLAVLALWLLAPVLAPFVVAAVLAYALTPLVDWLDDVGRGRVPRLAAVVVVELLFVVVLFSVLLLIVPIFAKELPLMREQFPVLLDSVNTTVKPWLAQWGIRVSLDVASIKGFVMKYLNANVEDALGSVLASLKLGGSVAFAIIGNAILIPVALFYLLMDWDRFVNQVRDLVPPRMRAGVDGFLAEADAVLGQYLRGQLLVMVILAVAYSVGLALFGLDLALPIGIFTGLAISVPYLGFGVGLVLATFAGLLEFSSGGLVYPLVMVAVVYGVGQLVESLYLTPRLVGERIGLHPLAVIFALLAFGQLFGFVGVLIALPASAVLLVAVRRMRTGYLASRLYLG</sequence>
<comment type="caution">
    <text evidence="7">The sequence shown here is derived from an EMBL/GenBank/DDBJ whole genome shotgun (WGS) entry which is preliminary data.</text>
</comment>
<comment type="similarity">
    <text evidence="2">Belongs to the autoinducer-2 exporter (AI-2E) (TC 2.A.86) family.</text>
</comment>